<dbReference type="AlphaFoldDB" id="A0A0L9UDA5"/>
<accession>A0A0L9UDA5</accession>
<sequence length="122" mass="13544">MMCFSDCGLQVGKWKPPMTSVMGARYVHYPFSYFPFPLSHELTLGVGFVLEKFVEEENKDEGGEKGEEGVDGSASPCVFPSSHMKFGFDSTLVQEADLNTHIEGKEGISIDQSNMYKCMKEG</sequence>
<name>A0A0L9UDA5_PHAAN</name>
<proteinExistence type="predicted"/>
<protein>
    <submittedName>
        <fullName evidence="1">Uncharacterized protein</fullName>
    </submittedName>
</protein>
<reference evidence="2" key="1">
    <citation type="journal article" date="2015" name="Proc. Natl. Acad. Sci. U.S.A.">
        <title>Genome sequencing of adzuki bean (Vigna angularis) provides insight into high starch and low fat accumulation and domestication.</title>
        <authorList>
            <person name="Yang K."/>
            <person name="Tian Z."/>
            <person name="Chen C."/>
            <person name="Luo L."/>
            <person name="Zhao B."/>
            <person name="Wang Z."/>
            <person name="Yu L."/>
            <person name="Li Y."/>
            <person name="Sun Y."/>
            <person name="Li W."/>
            <person name="Chen Y."/>
            <person name="Li Y."/>
            <person name="Zhang Y."/>
            <person name="Ai D."/>
            <person name="Zhao J."/>
            <person name="Shang C."/>
            <person name="Ma Y."/>
            <person name="Wu B."/>
            <person name="Wang M."/>
            <person name="Gao L."/>
            <person name="Sun D."/>
            <person name="Zhang P."/>
            <person name="Guo F."/>
            <person name="Wang W."/>
            <person name="Li Y."/>
            <person name="Wang J."/>
            <person name="Varshney R.K."/>
            <person name="Wang J."/>
            <person name="Ling H.Q."/>
            <person name="Wan P."/>
        </authorList>
    </citation>
    <scope>NUCLEOTIDE SEQUENCE</scope>
    <source>
        <strain evidence="2">cv. Jingnong 6</strain>
    </source>
</reference>
<gene>
    <name evidence="1" type="ORF">LR48_Vigan04g093600</name>
</gene>
<organism evidence="1 2">
    <name type="scientific">Phaseolus angularis</name>
    <name type="common">Azuki bean</name>
    <name type="synonym">Vigna angularis</name>
    <dbReference type="NCBI Taxonomy" id="3914"/>
    <lineage>
        <taxon>Eukaryota</taxon>
        <taxon>Viridiplantae</taxon>
        <taxon>Streptophyta</taxon>
        <taxon>Embryophyta</taxon>
        <taxon>Tracheophyta</taxon>
        <taxon>Spermatophyta</taxon>
        <taxon>Magnoliopsida</taxon>
        <taxon>eudicotyledons</taxon>
        <taxon>Gunneridae</taxon>
        <taxon>Pentapetalae</taxon>
        <taxon>rosids</taxon>
        <taxon>fabids</taxon>
        <taxon>Fabales</taxon>
        <taxon>Fabaceae</taxon>
        <taxon>Papilionoideae</taxon>
        <taxon>50 kb inversion clade</taxon>
        <taxon>NPAAA clade</taxon>
        <taxon>indigoferoid/millettioid clade</taxon>
        <taxon>Phaseoleae</taxon>
        <taxon>Vigna</taxon>
    </lineage>
</organism>
<evidence type="ECO:0000313" key="1">
    <source>
        <dbReference type="EMBL" id="KOM40738.1"/>
    </source>
</evidence>
<dbReference type="Proteomes" id="UP000053144">
    <property type="component" value="Chromosome 4"/>
</dbReference>
<dbReference type="EMBL" id="CM003374">
    <property type="protein sequence ID" value="KOM40738.1"/>
    <property type="molecule type" value="Genomic_DNA"/>
</dbReference>
<dbReference type="Gramene" id="KOM40738">
    <property type="protein sequence ID" value="KOM40738"/>
    <property type="gene ID" value="LR48_Vigan04g093600"/>
</dbReference>
<evidence type="ECO:0000313" key="2">
    <source>
        <dbReference type="Proteomes" id="UP000053144"/>
    </source>
</evidence>